<evidence type="ECO:0000256" key="2">
    <source>
        <dbReference type="SAM" id="Phobius"/>
    </source>
</evidence>
<protein>
    <submittedName>
        <fullName evidence="4">DUF937 domain-containing protein</fullName>
    </submittedName>
</protein>
<dbReference type="EMBL" id="JASHIF010000009">
    <property type="protein sequence ID" value="MDI9859928.1"/>
    <property type="molecule type" value="Genomic_DNA"/>
</dbReference>
<evidence type="ECO:0000259" key="3">
    <source>
        <dbReference type="PROSITE" id="PS51123"/>
    </source>
</evidence>
<organism evidence="4 5">
    <name type="scientific">Flectobacillus roseus</name>
    <dbReference type="NCBI Taxonomy" id="502259"/>
    <lineage>
        <taxon>Bacteria</taxon>
        <taxon>Pseudomonadati</taxon>
        <taxon>Bacteroidota</taxon>
        <taxon>Cytophagia</taxon>
        <taxon>Cytophagales</taxon>
        <taxon>Flectobacillaceae</taxon>
        <taxon>Flectobacillus</taxon>
    </lineage>
</organism>
<dbReference type="PANTHER" id="PTHR30329:SF21">
    <property type="entry name" value="LIPOPROTEIN YIAD-RELATED"/>
    <property type="match status" value="1"/>
</dbReference>
<evidence type="ECO:0000313" key="4">
    <source>
        <dbReference type="EMBL" id="MDI9859928.1"/>
    </source>
</evidence>
<dbReference type="Gene3D" id="3.30.1330.60">
    <property type="entry name" value="OmpA-like domain"/>
    <property type="match status" value="1"/>
</dbReference>
<dbReference type="PANTHER" id="PTHR30329">
    <property type="entry name" value="STATOR ELEMENT OF FLAGELLAR MOTOR COMPLEX"/>
    <property type="match status" value="1"/>
</dbReference>
<proteinExistence type="predicted"/>
<evidence type="ECO:0000313" key="5">
    <source>
        <dbReference type="Proteomes" id="UP001236507"/>
    </source>
</evidence>
<name>A0ABT6Y8M8_9BACT</name>
<feature type="transmembrane region" description="Helical" evidence="2">
    <location>
        <begin position="240"/>
        <end position="259"/>
    </location>
</feature>
<keyword evidence="2" id="KW-0812">Transmembrane</keyword>
<accession>A0ABT6Y8M8</accession>
<dbReference type="CDD" id="cd07185">
    <property type="entry name" value="OmpA_C-like"/>
    <property type="match status" value="1"/>
</dbReference>
<keyword evidence="1 2" id="KW-0472">Membrane</keyword>
<dbReference type="SUPFAM" id="SSF103088">
    <property type="entry name" value="OmpA-like"/>
    <property type="match status" value="1"/>
</dbReference>
<comment type="caution">
    <text evidence="4">The sequence shown here is derived from an EMBL/GenBank/DDBJ whole genome shotgun (WGS) entry which is preliminary data.</text>
</comment>
<feature type="domain" description="OmpA-like" evidence="3">
    <location>
        <begin position="343"/>
        <end position="459"/>
    </location>
</feature>
<dbReference type="Pfam" id="PF06078">
    <property type="entry name" value="DUF937"/>
    <property type="match status" value="1"/>
</dbReference>
<dbReference type="RefSeq" id="WP_283344775.1">
    <property type="nucleotide sequence ID" value="NZ_JASHIF010000009.1"/>
</dbReference>
<sequence>MNLIVELKELLGGDISVKAASLVGEKEDKVKLAIEGLVPTIIGGIMKRATNEAGATTLMNVIQKGGHDGAILSEISSVVQDRESFAKVVEKGHSLVSMLLPDKKSSIATLISQFAGVRNSTATSLLAFVMPVVIGRLGKIVANQNADKSTLANNVLELKSYLLGETPENLQVKMIDVLGLATFMSQELKPVQFASGAPLRSPGVPAPTAPKISDDRDKVVTYSSKNYDSEDEERQPLPKWVFPASIIALVVAVAAYFLVNYDWQSTFASTADEVDSTQVEQVTGAEIDTTALPKDTAVAKIDSSNTAAEVKLTGIALPNGQTIETLPGSFVERFTKYVADTASRPSQVFTLENVAFEGNTATLVTGGEKNVQDLAKIMTAFPKVQVKITSHTDNAGDTLQNKKLSLKRAFAIRNMLVTNGISAIRIDFDGKGPFVPVASNTTEEGKAKNRRIEVKVVKK</sequence>
<dbReference type="Pfam" id="PF00691">
    <property type="entry name" value="OmpA"/>
    <property type="match status" value="1"/>
</dbReference>
<dbReference type="InterPro" id="IPR050330">
    <property type="entry name" value="Bact_OuterMem_StrucFunc"/>
</dbReference>
<dbReference type="InterPro" id="IPR036737">
    <property type="entry name" value="OmpA-like_sf"/>
</dbReference>
<keyword evidence="5" id="KW-1185">Reference proteome</keyword>
<dbReference type="InterPro" id="IPR006665">
    <property type="entry name" value="OmpA-like"/>
</dbReference>
<keyword evidence="2" id="KW-1133">Transmembrane helix</keyword>
<gene>
    <name evidence="4" type="ORF">QM524_11970</name>
</gene>
<reference evidence="4 5" key="1">
    <citation type="submission" date="2023-05" db="EMBL/GenBank/DDBJ databases">
        <title>Novel species of genus Flectobacillus isolated from stream in China.</title>
        <authorList>
            <person name="Lu H."/>
        </authorList>
    </citation>
    <scope>NUCLEOTIDE SEQUENCE [LARGE SCALE GENOMIC DNA]</scope>
    <source>
        <strain evidence="4 5">KCTC 42575</strain>
    </source>
</reference>
<dbReference type="Proteomes" id="UP001236507">
    <property type="component" value="Unassembled WGS sequence"/>
</dbReference>
<dbReference type="PROSITE" id="PS51123">
    <property type="entry name" value="OMPA_2"/>
    <property type="match status" value="1"/>
</dbReference>
<evidence type="ECO:0000256" key="1">
    <source>
        <dbReference type="PROSITE-ProRule" id="PRU00473"/>
    </source>
</evidence>
<dbReference type="InterPro" id="IPR009282">
    <property type="entry name" value="DUF937"/>
</dbReference>